<dbReference type="NCBIfam" id="TIGR01733">
    <property type="entry name" value="AA-adenyl-dom"/>
    <property type="match status" value="1"/>
</dbReference>
<dbReference type="Gene3D" id="3.30.300.30">
    <property type="match status" value="1"/>
</dbReference>
<sequence length="502" mass="58269">MKNILEFLEQSSQKYFTKIAFSDDKNEITYGQCVENAQRIGTNLSSLQIRRQPIAVMMDKNVESLTAFFGVVYSGNFYVVIDIHMPDDRIQSIFETLHPIALITEKQYEHKAQNLHPQVFIYENMIPTEINHQKLNEIRNQMIDTDPLYALFTSGSTGVPKGAVVSHRNVMNYASWFKETFDIHEDTQFGSQTPFYFSMSVSDVFSTIMAGASLHILPKKLFSFPVKLIEYMNEKQVNTIYWVPSALGIIANMKVLDYIKLNDVQKVLFAGEVMPTKHLNYWKKHLPHALYANLFGPTETTDICTYYIVDREFEDDEVLPIGKACQNCDVFLLDEKNQEVIDDREGELCVRGSFLALGYYNNPEKTQEVFVQNPLNQAYPEIIYRTGDLVKYNERGELIYITRKDFQIKHMGYRIELGEIEAAVYALSKIQSCAVIYDEKEDKIILIYSGKITDQEIMEGISHKLPQYMYPNKMIQLKVMPLNQNGKIDRKWLKNHYHEEEK</sequence>
<dbReference type="SUPFAM" id="SSF56801">
    <property type="entry name" value="Acetyl-CoA synthetase-like"/>
    <property type="match status" value="1"/>
</dbReference>
<dbReference type="PANTHER" id="PTHR45527">
    <property type="entry name" value="NONRIBOSOMAL PEPTIDE SYNTHETASE"/>
    <property type="match status" value="1"/>
</dbReference>
<dbReference type="Proteomes" id="UP000195305">
    <property type="component" value="Unassembled WGS sequence"/>
</dbReference>
<dbReference type="InterPro" id="IPR000873">
    <property type="entry name" value="AMP-dep_synth/lig_dom"/>
</dbReference>
<dbReference type="InterPro" id="IPR042099">
    <property type="entry name" value="ANL_N_sf"/>
</dbReference>
<gene>
    <name evidence="2" type="ORF">B5E75_00440</name>
</gene>
<reference evidence="2 3" key="1">
    <citation type="journal article" date="2018" name="BMC Genomics">
        <title>Whole genome sequencing and function prediction of 133 gut anaerobes isolated from chicken caecum in pure cultures.</title>
        <authorList>
            <person name="Medvecky M."/>
            <person name="Cejkova D."/>
            <person name="Polansky O."/>
            <person name="Karasova D."/>
            <person name="Kubasova T."/>
            <person name="Cizek A."/>
            <person name="Rychlik I."/>
        </authorList>
    </citation>
    <scope>NUCLEOTIDE SEQUENCE [LARGE SCALE GENOMIC DNA]</scope>
    <source>
        <strain evidence="2 3">An13</strain>
    </source>
</reference>
<keyword evidence="3" id="KW-1185">Reference proteome</keyword>
<dbReference type="PANTHER" id="PTHR45527:SF1">
    <property type="entry name" value="FATTY ACID SYNTHASE"/>
    <property type="match status" value="1"/>
</dbReference>
<accession>A0A1Y4T366</accession>
<dbReference type="Gene3D" id="3.40.50.12780">
    <property type="entry name" value="N-terminal domain of ligase-like"/>
    <property type="match status" value="1"/>
</dbReference>
<dbReference type="GO" id="GO:0044550">
    <property type="term" value="P:secondary metabolite biosynthetic process"/>
    <property type="evidence" value="ECO:0007669"/>
    <property type="project" value="TreeGrafter"/>
</dbReference>
<organism evidence="2 3">
    <name type="scientific">Massilimicrobiota timonensis</name>
    <dbReference type="NCBI Taxonomy" id="1776392"/>
    <lineage>
        <taxon>Bacteria</taxon>
        <taxon>Bacillati</taxon>
        <taxon>Bacillota</taxon>
        <taxon>Erysipelotrichia</taxon>
        <taxon>Erysipelotrichales</taxon>
        <taxon>Erysipelotrichaceae</taxon>
        <taxon>Massilimicrobiota</taxon>
    </lineage>
</organism>
<proteinExistence type="predicted"/>
<dbReference type="CDD" id="cd05930">
    <property type="entry name" value="A_NRPS"/>
    <property type="match status" value="1"/>
</dbReference>
<dbReference type="Pfam" id="PF00501">
    <property type="entry name" value="AMP-binding"/>
    <property type="match status" value="1"/>
</dbReference>
<dbReference type="AlphaFoldDB" id="A0A1Y4T366"/>
<evidence type="ECO:0000259" key="1">
    <source>
        <dbReference type="Pfam" id="PF00501"/>
    </source>
</evidence>
<protein>
    <submittedName>
        <fullName evidence="2">D-alanine--poly(Phosphoribitol) ligase</fullName>
    </submittedName>
</protein>
<dbReference type="InterPro" id="IPR045851">
    <property type="entry name" value="AMP-bd_C_sf"/>
</dbReference>
<keyword evidence="2" id="KW-0436">Ligase</keyword>
<dbReference type="InterPro" id="IPR010071">
    <property type="entry name" value="AA_adenyl_dom"/>
</dbReference>
<evidence type="ECO:0000313" key="2">
    <source>
        <dbReference type="EMBL" id="OUQ36639.1"/>
    </source>
</evidence>
<comment type="caution">
    <text evidence="2">The sequence shown here is derived from an EMBL/GenBank/DDBJ whole genome shotgun (WGS) entry which is preliminary data.</text>
</comment>
<dbReference type="OrthoDB" id="2203190at2"/>
<dbReference type="GO" id="GO:0016874">
    <property type="term" value="F:ligase activity"/>
    <property type="evidence" value="ECO:0007669"/>
    <property type="project" value="UniProtKB-KW"/>
</dbReference>
<dbReference type="EMBL" id="NFLJ01000001">
    <property type="protein sequence ID" value="OUQ36639.1"/>
    <property type="molecule type" value="Genomic_DNA"/>
</dbReference>
<dbReference type="GO" id="GO:0005737">
    <property type="term" value="C:cytoplasm"/>
    <property type="evidence" value="ECO:0007669"/>
    <property type="project" value="TreeGrafter"/>
</dbReference>
<name>A0A1Y4T366_9FIRM</name>
<dbReference type="GO" id="GO:0043041">
    <property type="term" value="P:amino acid activation for nonribosomal peptide biosynthetic process"/>
    <property type="evidence" value="ECO:0007669"/>
    <property type="project" value="TreeGrafter"/>
</dbReference>
<feature type="domain" description="AMP-dependent synthetase/ligase" evidence="1">
    <location>
        <begin position="9"/>
        <end position="360"/>
    </location>
</feature>
<dbReference type="RefSeq" id="WP_087356854.1">
    <property type="nucleotide sequence ID" value="NZ_NFLJ01000001.1"/>
</dbReference>
<evidence type="ECO:0000313" key="3">
    <source>
        <dbReference type="Proteomes" id="UP000195305"/>
    </source>
</evidence>
<dbReference type="GO" id="GO:0031177">
    <property type="term" value="F:phosphopantetheine binding"/>
    <property type="evidence" value="ECO:0007669"/>
    <property type="project" value="TreeGrafter"/>
</dbReference>